<dbReference type="Gene3D" id="2.60.300.12">
    <property type="entry name" value="HesB-like domain"/>
    <property type="match status" value="1"/>
</dbReference>
<reference evidence="7 8" key="2">
    <citation type="journal article" date="2007" name="BMC Biol.">
        <title>A 100%-complete sequence reveals unusually simple genomic features in the hot-spring red alga Cyanidioschyzon merolae.</title>
        <authorList>
            <person name="Nozaki H."/>
            <person name="Takano H."/>
            <person name="Misumi O."/>
            <person name="Terasawa K."/>
            <person name="Matsuzaki M."/>
            <person name="Maruyama S."/>
            <person name="Nishida K."/>
            <person name="Yagisawa F."/>
            <person name="Yoshida Y."/>
            <person name="Fujiwara T."/>
            <person name="Takio S."/>
            <person name="Tamura K."/>
            <person name="Chung S.J."/>
            <person name="Nakamura S."/>
            <person name="Kuroiwa H."/>
            <person name="Tanaka K."/>
            <person name="Sato N."/>
            <person name="Kuroiwa T."/>
        </authorList>
    </citation>
    <scope>NUCLEOTIDE SEQUENCE [LARGE SCALE GENOMIC DNA]</scope>
    <source>
        <strain evidence="7 8">10D</strain>
    </source>
</reference>
<dbReference type="GO" id="GO:0051539">
    <property type="term" value="F:4 iron, 4 sulfur cluster binding"/>
    <property type="evidence" value="ECO:0007669"/>
    <property type="project" value="TreeGrafter"/>
</dbReference>
<keyword evidence="5" id="KW-0496">Mitochondrion</keyword>
<gene>
    <name evidence="7" type="ORF">CYME_CMF122C</name>
</gene>
<organism evidence="7 8">
    <name type="scientific">Cyanidioschyzon merolae (strain NIES-3377 / 10D)</name>
    <name type="common">Unicellular red alga</name>
    <dbReference type="NCBI Taxonomy" id="280699"/>
    <lineage>
        <taxon>Eukaryota</taxon>
        <taxon>Rhodophyta</taxon>
        <taxon>Bangiophyceae</taxon>
        <taxon>Cyanidiales</taxon>
        <taxon>Cyanidiaceae</taxon>
        <taxon>Cyanidioschyzon</taxon>
    </lineage>
</organism>
<dbReference type="STRING" id="280699.M1UPV0"/>
<sequence>MLLHLRCLWQAASRVPEQKVSAASFKRLLSTGSFAKESAASGTETMRGAGGFSLSVTEECVRRLRELATRAPKHLPFALRVTVNSGGCAGFQYEFKLEHSGPAAEDVVFEKDGVRVYVDAISAPLLSGATIDYEDELIRSAFKVEGNPNAEANCSCGTSFAPRF</sequence>
<accession>M1UPV0</accession>
<proteinExistence type="inferred from homology"/>
<dbReference type="PANTHER" id="PTHR43011">
    <property type="entry name" value="IRON-SULFUR CLUSTER ASSEMBLY 2 HOMOLOG, MITOCHONDRIAL"/>
    <property type="match status" value="1"/>
</dbReference>
<dbReference type="SUPFAM" id="SSF89360">
    <property type="entry name" value="HesB-like domain"/>
    <property type="match status" value="1"/>
</dbReference>
<comment type="similarity">
    <text evidence="2">Belongs to the HesB/IscA family.</text>
</comment>
<dbReference type="Gramene" id="CMF122CT">
    <property type="protein sequence ID" value="CMF122CT"/>
    <property type="gene ID" value="CMF122C"/>
</dbReference>
<dbReference type="FunFam" id="2.60.300.12:FF:000006">
    <property type="entry name" value="Iron-sulfur cluster assembly 2 mitochondrial"/>
    <property type="match status" value="1"/>
</dbReference>
<name>M1UPV0_CYAM1</name>
<dbReference type="EMBL" id="AP006488">
    <property type="protein sequence ID" value="BAM79491.1"/>
    <property type="molecule type" value="Genomic_DNA"/>
</dbReference>
<evidence type="ECO:0000256" key="3">
    <source>
        <dbReference type="ARBA" id="ARBA00022723"/>
    </source>
</evidence>
<keyword evidence="8" id="KW-1185">Reference proteome</keyword>
<dbReference type="InterPro" id="IPR016092">
    <property type="entry name" value="ATAP"/>
</dbReference>
<dbReference type="InterPro" id="IPR000361">
    <property type="entry name" value="ATAP_core_dom"/>
</dbReference>
<dbReference type="OMA" id="SFQIHNP"/>
<comment type="subcellular location">
    <subcellularLocation>
        <location evidence="1">Mitochondrion</location>
    </subcellularLocation>
</comment>
<dbReference type="AlphaFoldDB" id="M1UPV0"/>
<keyword evidence="3" id="KW-0479">Metal-binding</keyword>
<dbReference type="KEGG" id="cme:CYME_CMF122C"/>
<dbReference type="GO" id="GO:0005506">
    <property type="term" value="F:iron ion binding"/>
    <property type="evidence" value="ECO:0007669"/>
    <property type="project" value="TreeGrafter"/>
</dbReference>
<feature type="domain" description="Core" evidence="6">
    <location>
        <begin position="53"/>
        <end position="157"/>
    </location>
</feature>
<evidence type="ECO:0000256" key="1">
    <source>
        <dbReference type="ARBA" id="ARBA00004173"/>
    </source>
</evidence>
<reference evidence="7 8" key="1">
    <citation type="journal article" date="2004" name="Nature">
        <title>Genome sequence of the ultrasmall unicellular red alga Cyanidioschyzon merolae 10D.</title>
        <authorList>
            <person name="Matsuzaki M."/>
            <person name="Misumi O."/>
            <person name="Shin-i T."/>
            <person name="Maruyama S."/>
            <person name="Takahara M."/>
            <person name="Miyagishima S."/>
            <person name="Mori T."/>
            <person name="Nishida K."/>
            <person name="Yagisawa F."/>
            <person name="Nishida K."/>
            <person name="Yoshida Y."/>
            <person name="Nishimura Y."/>
            <person name="Nakao S."/>
            <person name="Kobayashi T."/>
            <person name="Momoyama Y."/>
            <person name="Higashiyama T."/>
            <person name="Minoda A."/>
            <person name="Sano M."/>
            <person name="Nomoto H."/>
            <person name="Oishi K."/>
            <person name="Hayashi H."/>
            <person name="Ohta F."/>
            <person name="Nishizaka S."/>
            <person name="Haga S."/>
            <person name="Miura S."/>
            <person name="Morishita T."/>
            <person name="Kabeya Y."/>
            <person name="Terasawa K."/>
            <person name="Suzuki Y."/>
            <person name="Ishii Y."/>
            <person name="Asakawa S."/>
            <person name="Takano H."/>
            <person name="Ohta N."/>
            <person name="Kuroiwa H."/>
            <person name="Tanaka K."/>
            <person name="Shimizu N."/>
            <person name="Sugano S."/>
            <person name="Sato N."/>
            <person name="Nozaki H."/>
            <person name="Ogasawara N."/>
            <person name="Kohara Y."/>
            <person name="Kuroiwa T."/>
        </authorList>
    </citation>
    <scope>NUCLEOTIDE SEQUENCE [LARGE SCALE GENOMIC DNA]</scope>
    <source>
        <strain evidence="7 8">10D</strain>
    </source>
</reference>
<keyword evidence="4" id="KW-0408">Iron</keyword>
<evidence type="ECO:0000256" key="4">
    <source>
        <dbReference type="ARBA" id="ARBA00023004"/>
    </source>
</evidence>
<dbReference type="Pfam" id="PF01521">
    <property type="entry name" value="Fe-S_biosyn"/>
    <property type="match status" value="1"/>
</dbReference>
<dbReference type="OrthoDB" id="1938621at2759"/>
<dbReference type="GO" id="GO:0016226">
    <property type="term" value="P:iron-sulfur cluster assembly"/>
    <property type="evidence" value="ECO:0007669"/>
    <property type="project" value="InterPro"/>
</dbReference>
<dbReference type="GeneID" id="16993015"/>
<evidence type="ECO:0000259" key="6">
    <source>
        <dbReference type="Pfam" id="PF01521"/>
    </source>
</evidence>
<evidence type="ECO:0000313" key="8">
    <source>
        <dbReference type="Proteomes" id="UP000007014"/>
    </source>
</evidence>
<protein>
    <submittedName>
        <fullName evidence="7">Similar to nitrogen fixation associated protein HesB</fullName>
    </submittedName>
</protein>
<dbReference type="GO" id="GO:0051537">
    <property type="term" value="F:2 iron, 2 sulfur cluster binding"/>
    <property type="evidence" value="ECO:0007669"/>
    <property type="project" value="TreeGrafter"/>
</dbReference>
<dbReference type="InterPro" id="IPR035903">
    <property type="entry name" value="HesB-like_dom_sf"/>
</dbReference>
<dbReference type="RefSeq" id="XP_005535777.1">
    <property type="nucleotide sequence ID" value="XM_005535720.1"/>
</dbReference>
<evidence type="ECO:0000256" key="2">
    <source>
        <dbReference type="ARBA" id="ARBA00006718"/>
    </source>
</evidence>
<dbReference type="NCBIfam" id="TIGR00049">
    <property type="entry name" value="iron-sulfur cluster assembly accessory protein"/>
    <property type="match status" value="1"/>
</dbReference>
<dbReference type="eggNOG" id="KOG1119">
    <property type="taxonomic scope" value="Eukaryota"/>
</dbReference>
<evidence type="ECO:0000256" key="5">
    <source>
        <dbReference type="ARBA" id="ARBA00023128"/>
    </source>
</evidence>
<dbReference type="Proteomes" id="UP000007014">
    <property type="component" value="Chromosome 6"/>
</dbReference>
<dbReference type="PANTHER" id="PTHR43011:SF1">
    <property type="entry name" value="IRON-SULFUR CLUSTER ASSEMBLY 2 HOMOLOG, MITOCHONDRIAL"/>
    <property type="match status" value="1"/>
</dbReference>
<dbReference type="HOGENOM" id="CLU_069054_1_4_1"/>
<evidence type="ECO:0000313" key="7">
    <source>
        <dbReference type="EMBL" id="BAM79491.1"/>
    </source>
</evidence>
<dbReference type="GO" id="GO:0120510">
    <property type="term" value="C:mitochondrial [4Fe-4S] assembly complex"/>
    <property type="evidence" value="ECO:0007669"/>
    <property type="project" value="UniProtKB-ARBA"/>
</dbReference>